<dbReference type="Proteomes" id="UP000807115">
    <property type="component" value="Chromosome 4"/>
</dbReference>
<feature type="region of interest" description="Disordered" evidence="1">
    <location>
        <begin position="156"/>
        <end position="220"/>
    </location>
</feature>
<feature type="region of interest" description="Disordered" evidence="1">
    <location>
        <begin position="93"/>
        <end position="114"/>
    </location>
</feature>
<dbReference type="AlphaFoldDB" id="A0A921R7T8"/>
<evidence type="ECO:0000313" key="2">
    <source>
        <dbReference type="EMBL" id="KAG0534947.1"/>
    </source>
</evidence>
<protein>
    <submittedName>
        <fullName evidence="2">Uncharacterized protein</fullName>
    </submittedName>
</protein>
<dbReference type="EMBL" id="CM027683">
    <property type="protein sequence ID" value="KAG0534947.1"/>
    <property type="molecule type" value="Genomic_DNA"/>
</dbReference>
<evidence type="ECO:0000313" key="3">
    <source>
        <dbReference type="Proteomes" id="UP000807115"/>
    </source>
</evidence>
<reference evidence="2" key="1">
    <citation type="journal article" date="2019" name="BMC Genomics">
        <title>A new reference genome for Sorghum bicolor reveals high levels of sequence similarity between sweet and grain genotypes: implications for the genetics of sugar metabolism.</title>
        <authorList>
            <person name="Cooper E.A."/>
            <person name="Brenton Z.W."/>
            <person name="Flinn B.S."/>
            <person name="Jenkins J."/>
            <person name="Shu S."/>
            <person name="Flowers D."/>
            <person name="Luo F."/>
            <person name="Wang Y."/>
            <person name="Xia P."/>
            <person name="Barry K."/>
            <person name="Daum C."/>
            <person name="Lipzen A."/>
            <person name="Yoshinaga Y."/>
            <person name="Schmutz J."/>
            <person name="Saski C."/>
            <person name="Vermerris W."/>
            <person name="Kresovich S."/>
        </authorList>
    </citation>
    <scope>NUCLEOTIDE SEQUENCE</scope>
</reference>
<organism evidence="2 3">
    <name type="scientific">Sorghum bicolor</name>
    <name type="common">Sorghum</name>
    <name type="synonym">Sorghum vulgare</name>
    <dbReference type="NCBI Taxonomy" id="4558"/>
    <lineage>
        <taxon>Eukaryota</taxon>
        <taxon>Viridiplantae</taxon>
        <taxon>Streptophyta</taxon>
        <taxon>Embryophyta</taxon>
        <taxon>Tracheophyta</taxon>
        <taxon>Spermatophyta</taxon>
        <taxon>Magnoliopsida</taxon>
        <taxon>Liliopsida</taxon>
        <taxon>Poales</taxon>
        <taxon>Poaceae</taxon>
        <taxon>PACMAD clade</taxon>
        <taxon>Panicoideae</taxon>
        <taxon>Andropogonodae</taxon>
        <taxon>Andropogoneae</taxon>
        <taxon>Sorghinae</taxon>
        <taxon>Sorghum</taxon>
    </lineage>
</organism>
<proteinExistence type="predicted"/>
<gene>
    <name evidence="2" type="ORF">BDA96_04G323500</name>
</gene>
<comment type="caution">
    <text evidence="2">The sequence shown here is derived from an EMBL/GenBank/DDBJ whole genome shotgun (WGS) entry which is preliminary data.</text>
</comment>
<evidence type="ECO:0000256" key="1">
    <source>
        <dbReference type="SAM" id="MobiDB-lite"/>
    </source>
</evidence>
<name>A0A921R7T8_SORBI</name>
<sequence length="289" mass="32112">MYQLNTSRLLVLVIVIDEPKNMWLTLFCSVSHIEATRFSWPLVRLVCWRMEGIQDLSRPRELEVDFIPYKSPHPLNPLNSRLTKQGLRPTLAARNPGGIPAFSSGKKPTRRFSTGRDTCPFGSPPLAPLGPVGAGFSWGYISGLLTPGDIPRVVSAPRDLDSTSSFDAARPSSPLLGRRPSVLASPPTPPLRPRLSSDAAPPSSRLLRRHRPCGSSTSVSTGLGAADGRIFLPPPVHPLVQLFIRRSLIRPCQFNHCSVTGRPRPKIRYELWVMYDLRRKMQLQCVRSL</sequence>
<reference evidence="2" key="2">
    <citation type="submission" date="2020-10" db="EMBL/GenBank/DDBJ databases">
        <authorList>
            <person name="Cooper E.A."/>
            <person name="Brenton Z.W."/>
            <person name="Flinn B.S."/>
            <person name="Jenkins J."/>
            <person name="Shu S."/>
            <person name="Flowers D."/>
            <person name="Luo F."/>
            <person name="Wang Y."/>
            <person name="Xia P."/>
            <person name="Barry K."/>
            <person name="Daum C."/>
            <person name="Lipzen A."/>
            <person name="Yoshinaga Y."/>
            <person name="Schmutz J."/>
            <person name="Saski C."/>
            <person name="Vermerris W."/>
            <person name="Kresovich S."/>
        </authorList>
    </citation>
    <scope>NUCLEOTIDE SEQUENCE</scope>
</reference>
<accession>A0A921R7T8</accession>
<feature type="compositionally biased region" description="Low complexity" evidence="1">
    <location>
        <begin position="193"/>
        <end position="205"/>
    </location>
</feature>